<evidence type="ECO:0008006" key="4">
    <source>
        <dbReference type="Google" id="ProtNLM"/>
    </source>
</evidence>
<dbReference type="AlphaFoldDB" id="A0A3N4GWN0"/>
<proteinExistence type="predicted"/>
<dbReference type="Pfam" id="PF13814">
    <property type="entry name" value="Replic_Relax"/>
    <property type="match status" value="1"/>
</dbReference>
<comment type="caution">
    <text evidence="2">The sequence shown here is derived from an EMBL/GenBank/DDBJ whole genome shotgun (WGS) entry which is preliminary data.</text>
</comment>
<organism evidence="2 3">
    <name type="scientific">Gordonia oryzae</name>
    <dbReference type="NCBI Taxonomy" id="2487349"/>
    <lineage>
        <taxon>Bacteria</taxon>
        <taxon>Bacillati</taxon>
        <taxon>Actinomycetota</taxon>
        <taxon>Actinomycetes</taxon>
        <taxon>Mycobacteriales</taxon>
        <taxon>Gordoniaceae</taxon>
        <taxon>Gordonia</taxon>
    </lineage>
</organism>
<sequence length="331" mass="36057">MNGAIHGAGEAAYGDPVAGPVVSSTPSVSPLVNESSASVPSGNDGAHTGTTPSARPRRRLSAADIDRIADRLSDRDRAILASVDEHQFLTVRQIEGLHFAAISSNARNRIARRVLNRLRGLRVLDTLDRRIGGTRAGSAGLIFHVGVAGDRMLARKTNRRRTGRLRFDPSPRFVNHRLAIADAHVALVVAHRAGDVDLVDGAVEPASWRRFTGIGSARRILKPDLYAETASTDDLVSAWFIEVDLGTEHIPTLLTKCREYEAYRQTGFEQSEHGAFPLVVWSVTHANTERAERRRQDLTDAIAADRRLPTALFRVVAPEDLLPLLGTGGLR</sequence>
<reference evidence="2 3" key="1">
    <citation type="submission" date="2018-11" db="EMBL/GenBank/DDBJ databases">
        <title>Draft genome sequence of Gordonia sp. RS15-1S isolated from rice stems.</title>
        <authorList>
            <person name="Muangham S."/>
        </authorList>
    </citation>
    <scope>NUCLEOTIDE SEQUENCE [LARGE SCALE GENOMIC DNA]</scope>
    <source>
        <strain evidence="2 3">RS15-1S</strain>
    </source>
</reference>
<keyword evidence="3" id="KW-1185">Reference proteome</keyword>
<dbReference type="InterPro" id="IPR025855">
    <property type="entry name" value="Replic_Relax"/>
</dbReference>
<feature type="compositionally biased region" description="Polar residues" evidence="1">
    <location>
        <begin position="32"/>
        <end position="41"/>
    </location>
</feature>
<dbReference type="OrthoDB" id="4146863at2"/>
<evidence type="ECO:0000313" key="2">
    <source>
        <dbReference type="EMBL" id="RPA65837.1"/>
    </source>
</evidence>
<protein>
    <recommendedName>
        <fullName evidence="4">Replication-relaxation</fullName>
    </recommendedName>
</protein>
<feature type="compositionally biased region" description="Low complexity" evidence="1">
    <location>
        <begin position="16"/>
        <end position="30"/>
    </location>
</feature>
<evidence type="ECO:0000313" key="3">
    <source>
        <dbReference type="Proteomes" id="UP000267536"/>
    </source>
</evidence>
<feature type="region of interest" description="Disordered" evidence="1">
    <location>
        <begin position="1"/>
        <end position="59"/>
    </location>
</feature>
<accession>A0A3N4GWN0</accession>
<dbReference type="EMBL" id="RKMH01000002">
    <property type="protein sequence ID" value="RPA65837.1"/>
    <property type="molecule type" value="Genomic_DNA"/>
</dbReference>
<gene>
    <name evidence="2" type="ORF">EF294_03615</name>
</gene>
<dbReference type="RefSeq" id="WP_123925686.1">
    <property type="nucleotide sequence ID" value="NZ_RKMH01000002.1"/>
</dbReference>
<dbReference type="Proteomes" id="UP000267536">
    <property type="component" value="Unassembled WGS sequence"/>
</dbReference>
<name>A0A3N4GWN0_9ACTN</name>
<evidence type="ECO:0000256" key="1">
    <source>
        <dbReference type="SAM" id="MobiDB-lite"/>
    </source>
</evidence>